<feature type="domain" description="C2H2-type" evidence="12">
    <location>
        <begin position="457"/>
        <end position="486"/>
    </location>
</feature>
<dbReference type="EnsemblMetazoa" id="CJA04240b.1">
    <property type="protein sequence ID" value="CJA04240b.1"/>
    <property type="gene ID" value="WBGene00123446"/>
</dbReference>
<name>A0A8R1HKD2_CAEJA</name>
<dbReference type="SMART" id="SM00355">
    <property type="entry name" value="ZnF_C2H2"/>
    <property type="match status" value="14"/>
</dbReference>
<dbReference type="InterPro" id="IPR036236">
    <property type="entry name" value="Znf_C2H2_sf"/>
</dbReference>
<sequence>MNGFDQATGSLNDYNYSNTGFHMHSLDFSDAFNHGDAINEVEKQRFENDEQDKMPSTSNYQESEYNNLADSSIPTVLDFALAFNFDGKNEQNLDKKDMNKPFQCPHAGCGKRFLRNHDLNKHKKLHSGEKPFVCPICQKAFARKDNLSSHVKGHAYHKQHPCDLCDEILPHFASFKEHMEKVHYDDIECGFESQPSPTGSLNDGEQGSSSDASFVCRVGKCNQRFTKQSSFTIHARSHIHRKVFQCQTCSHIFYKSANLTAHMRVHTGERPFHCENCGLMFARKADRDRHFKRQHSPGDLFKCTEEECEASFSRKIDLSRHMKRHRKIDDLLAPLASEPLQDEKEDAHSCETCEETFSTPDELKEHILTHQKTFECKHCDEVFQTKPELRKHLFVHEPPTCHICNRVFAQPPNLRVHMKIHTGEKPYHCESCGLMFSRKGDKDRHVKRQHVLKPSRYRCPEEGCGLGFSKKKDVAKHMITHEENYMRVELKYGSIPQKKCNFQCKVCFLQFNSAVSLKQHVETDHQSEFSVNDIYCILCGKVFVTNEARDKHLLEHTGGMSKKEEEEEPS</sequence>
<dbReference type="PROSITE" id="PS00028">
    <property type="entry name" value="ZINC_FINGER_C2H2_1"/>
    <property type="match status" value="13"/>
</dbReference>
<evidence type="ECO:0000256" key="1">
    <source>
        <dbReference type="ARBA" id="ARBA00004123"/>
    </source>
</evidence>
<feature type="domain" description="C2H2-type" evidence="12">
    <location>
        <begin position="301"/>
        <end position="325"/>
    </location>
</feature>
<reference evidence="14" key="1">
    <citation type="submission" date="2010-08" db="EMBL/GenBank/DDBJ databases">
        <authorList>
            <consortium name="Caenorhabditis japonica Sequencing Consortium"/>
            <person name="Wilson R.K."/>
        </authorList>
    </citation>
    <scope>NUCLEOTIDE SEQUENCE [LARGE SCALE GENOMIC DNA]</scope>
    <source>
        <strain evidence="14">DF5081</strain>
    </source>
</reference>
<evidence type="ECO:0000256" key="7">
    <source>
        <dbReference type="ARBA" id="ARBA00023015"/>
    </source>
</evidence>
<dbReference type="GO" id="GO:0000122">
    <property type="term" value="P:negative regulation of transcription by RNA polymerase II"/>
    <property type="evidence" value="ECO:0007669"/>
    <property type="project" value="UniProtKB-ARBA"/>
</dbReference>
<evidence type="ECO:0000256" key="6">
    <source>
        <dbReference type="ARBA" id="ARBA00022833"/>
    </source>
</evidence>
<keyword evidence="6" id="KW-0862">Zinc</keyword>
<comment type="similarity">
    <text evidence="2">Belongs to the krueppel C2H2-type zinc-finger protein family.</text>
</comment>
<comment type="subcellular location">
    <subcellularLocation>
        <location evidence="1">Nucleus</location>
    </subcellularLocation>
</comment>
<feature type="domain" description="C2H2-type" evidence="12">
    <location>
        <begin position="132"/>
        <end position="159"/>
    </location>
</feature>
<dbReference type="PANTHER" id="PTHR24379:SF121">
    <property type="entry name" value="C2H2-TYPE DOMAIN-CONTAINING PROTEIN"/>
    <property type="match status" value="1"/>
</dbReference>
<dbReference type="GO" id="GO:0005634">
    <property type="term" value="C:nucleus"/>
    <property type="evidence" value="ECO:0007669"/>
    <property type="project" value="UniProtKB-SubCell"/>
</dbReference>
<evidence type="ECO:0000256" key="11">
    <source>
        <dbReference type="PROSITE-ProRule" id="PRU00042"/>
    </source>
</evidence>
<dbReference type="GO" id="GO:0003677">
    <property type="term" value="F:DNA binding"/>
    <property type="evidence" value="ECO:0007669"/>
    <property type="project" value="UniProtKB-KW"/>
</dbReference>
<dbReference type="FunFam" id="3.30.160.60:FF:001480">
    <property type="entry name" value="Si:cabz01071911.3"/>
    <property type="match status" value="1"/>
</dbReference>
<feature type="domain" description="C2H2-type" evidence="12">
    <location>
        <begin position="102"/>
        <end position="131"/>
    </location>
</feature>
<feature type="domain" description="C2H2-type" evidence="12">
    <location>
        <begin position="427"/>
        <end position="455"/>
    </location>
</feature>
<keyword evidence="4" id="KW-0677">Repeat</keyword>
<proteinExistence type="inferred from homology"/>
<evidence type="ECO:0000256" key="4">
    <source>
        <dbReference type="ARBA" id="ARBA00022737"/>
    </source>
</evidence>
<feature type="domain" description="C2H2-type" evidence="12">
    <location>
        <begin position="214"/>
        <end position="243"/>
    </location>
</feature>
<feature type="domain" description="C2H2-type" evidence="12">
    <location>
        <begin position="399"/>
        <end position="426"/>
    </location>
</feature>
<dbReference type="SUPFAM" id="SSF57667">
    <property type="entry name" value="beta-beta-alpha zinc fingers"/>
    <property type="match status" value="8"/>
</dbReference>
<feature type="domain" description="C2H2-type" evidence="12">
    <location>
        <begin position="348"/>
        <end position="375"/>
    </location>
</feature>
<evidence type="ECO:0000256" key="8">
    <source>
        <dbReference type="ARBA" id="ARBA00023125"/>
    </source>
</evidence>
<keyword evidence="5 11" id="KW-0863">Zinc-finger</keyword>
<accession>A0A8R1HKD2</accession>
<keyword evidence="9" id="KW-0804">Transcription</keyword>
<dbReference type="Pfam" id="PF00096">
    <property type="entry name" value="zf-C2H2"/>
    <property type="match status" value="7"/>
</dbReference>
<organism evidence="13 14">
    <name type="scientific">Caenorhabditis japonica</name>
    <dbReference type="NCBI Taxonomy" id="281687"/>
    <lineage>
        <taxon>Eukaryota</taxon>
        <taxon>Metazoa</taxon>
        <taxon>Ecdysozoa</taxon>
        <taxon>Nematoda</taxon>
        <taxon>Chromadorea</taxon>
        <taxon>Rhabditida</taxon>
        <taxon>Rhabditina</taxon>
        <taxon>Rhabditomorpha</taxon>
        <taxon>Rhabditoidea</taxon>
        <taxon>Rhabditidae</taxon>
        <taxon>Peloderinae</taxon>
        <taxon>Caenorhabditis</taxon>
    </lineage>
</organism>
<dbReference type="PANTHER" id="PTHR24379">
    <property type="entry name" value="KRAB AND ZINC FINGER DOMAIN-CONTAINING"/>
    <property type="match status" value="1"/>
</dbReference>
<evidence type="ECO:0000313" key="13">
    <source>
        <dbReference type="EnsemblMetazoa" id="CJA04240b.1"/>
    </source>
</evidence>
<dbReference type="Gene3D" id="3.30.160.60">
    <property type="entry name" value="Classic Zinc Finger"/>
    <property type="match status" value="11"/>
</dbReference>
<feature type="domain" description="C2H2-type" evidence="12">
    <location>
        <begin position="502"/>
        <end position="530"/>
    </location>
</feature>
<evidence type="ECO:0000259" key="12">
    <source>
        <dbReference type="PROSITE" id="PS50157"/>
    </source>
</evidence>
<evidence type="ECO:0000256" key="10">
    <source>
        <dbReference type="ARBA" id="ARBA00023242"/>
    </source>
</evidence>
<feature type="domain" description="C2H2-type" evidence="12">
    <location>
        <begin position="374"/>
        <end position="396"/>
    </location>
</feature>
<dbReference type="OMA" id="MITHEEN"/>
<protein>
    <recommendedName>
        <fullName evidence="12">C2H2-type domain-containing protein</fullName>
    </recommendedName>
</protein>
<keyword evidence="8" id="KW-0238">DNA-binding</keyword>
<evidence type="ECO:0000256" key="5">
    <source>
        <dbReference type="ARBA" id="ARBA00022771"/>
    </source>
</evidence>
<evidence type="ECO:0000256" key="2">
    <source>
        <dbReference type="ARBA" id="ARBA00006991"/>
    </source>
</evidence>
<evidence type="ECO:0000256" key="3">
    <source>
        <dbReference type="ARBA" id="ARBA00022723"/>
    </source>
</evidence>
<dbReference type="FunFam" id="3.30.160.60:FF:000446">
    <property type="entry name" value="Zinc finger protein"/>
    <property type="match status" value="1"/>
</dbReference>
<dbReference type="InterPro" id="IPR013087">
    <property type="entry name" value="Znf_C2H2_type"/>
</dbReference>
<feature type="domain" description="C2H2-type" evidence="12">
    <location>
        <begin position="272"/>
        <end position="296"/>
    </location>
</feature>
<evidence type="ECO:0000256" key="9">
    <source>
        <dbReference type="ARBA" id="ARBA00023163"/>
    </source>
</evidence>
<feature type="domain" description="C2H2-type" evidence="12">
    <location>
        <begin position="534"/>
        <end position="561"/>
    </location>
</feature>
<dbReference type="GO" id="GO:0008270">
    <property type="term" value="F:zinc ion binding"/>
    <property type="evidence" value="ECO:0007669"/>
    <property type="project" value="UniProtKB-KW"/>
</dbReference>
<reference evidence="13" key="2">
    <citation type="submission" date="2022-06" db="UniProtKB">
        <authorList>
            <consortium name="EnsemblMetazoa"/>
        </authorList>
    </citation>
    <scope>IDENTIFICATION</scope>
    <source>
        <strain evidence="13">DF5081</strain>
    </source>
</reference>
<dbReference type="FunFam" id="3.30.160.60:FF:000072">
    <property type="entry name" value="zinc finger protein 143 isoform X1"/>
    <property type="match status" value="1"/>
</dbReference>
<keyword evidence="14" id="KW-1185">Reference proteome</keyword>
<dbReference type="PROSITE" id="PS50157">
    <property type="entry name" value="ZINC_FINGER_C2H2_2"/>
    <property type="match status" value="13"/>
</dbReference>
<dbReference type="FunFam" id="3.30.160.60:FF:000515">
    <property type="entry name" value="early growth response protein 4"/>
    <property type="match status" value="1"/>
</dbReference>
<dbReference type="AlphaFoldDB" id="A0A8R1HKD2"/>
<keyword evidence="7" id="KW-0805">Transcription regulation</keyword>
<keyword evidence="3" id="KW-0479">Metal-binding</keyword>
<dbReference type="Proteomes" id="UP000005237">
    <property type="component" value="Unassembled WGS sequence"/>
</dbReference>
<feature type="domain" description="C2H2-type" evidence="12">
    <location>
        <begin position="244"/>
        <end position="271"/>
    </location>
</feature>
<evidence type="ECO:0000313" key="14">
    <source>
        <dbReference type="Proteomes" id="UP000005237"/>
    </source>
</evidence>
<keyword evidence="10" id="KW-0539">Nucleus</keyword>